<protein>
    <submittedName>
        <fullName evidence="6">Response regulator transcription factor</fullName>
    </submittedName>
</protein>
<name>A0A540W6K9_9ACTN</name>
<evidence type="ECO:0000259" key="4">
    <source>
        <dbReference type="PROSITE" id="PS50110"/>
    </source>
</evidence>
<dbReference type="RefSeq" id="WP_141635214.1">
    <property type="nucleotide sequence ID" value="NZ_VIGB01000003.1"/>
</dbReference>
<evidence type="ECO:0000256" key="3">
    <source>
        <dbReference type="PROSITE-ProRule" id="PRU01091"/>
    </source>
</evidence>
<dbReference type="InterPro" id="IPR039420">
    <property type="entry name" value="WalR-like"/>
</dbReference>
<sequence length="222" mass="24370">MRVLVVEDARSLADLVAEGLRDQGMAVDVAYDGLEAAAKLDATAYDAVVLDRDLPGIHGDTLCQMITERDQRPMVLMLTAADSPGDRVGGLSLGADDYLVKPFHFPELVLRLRALARRRPYARARVLRAAGLELDPVHRTATRDGSRLDLSVKEFELLTALLQASPAYLSAETLLEQLWDEHTDPFTNTVAVTVSRLRRKLGNPPVITTTPTVGYRITTPPD</sequence>
<feature type="DNA-binding region" description="OmpR/PhoB-type" evidence="3">
    <location>
        <begin position="124"/>
        <end position="219"/>
    </location>
</feature>
<dbReference type="EMBL" id="VIGB01000003">
    <property type="protein sequence ID" value="TQF04655.1"/>
    <property type="molecule type" value="Genomic_DNA"/>
</dbReference>
<keyword evidence="7" id="KW-1185">Reference proteome</keyword>
<proteinExistence type="predicted"/>
<evidence type="ECO:0000313" key="6">
    <source>
        <dbReference type="EMBL" id="TQF04655.1"/>
    </source>
</evidence>
<dbReference type="SMART" id="SM00448">
    <property type="entry name" value="REC"/>
    <property type="match status" value="1"/>
</dbReference>
<dbReference type="Gene3D" id="6.10.250.690">
    <property type="match status" value="1"/>
</dbReference>
<feature type="domain" description="Response regulatory" evidence="4">
    <location>
        <begin position="2"/>
        <end position="116"/>
    </location>
</feature>
<gene>
    <name evidence="6" type="ORF">E6W39_23575</name>
</gene>
<feature type="modified residue" description="4-aspartylphosphate" evidence="2">
    <location>
        <position position="51"/>
    </location>
</feature>
<dbReference type="Pfam" id="PF00072">
    <property type="entry name" value="Response_reg"/>
    <property type="match status" value="1"/>
</dbReference>
<dbReference type="GO" id="GO:0032993">
    <property type="term" value="C:protein-DNA complex"/>
    <property type="evidence" value="ECO:0007669"/>
    <property type="project" value="TreeGrafter"/>
</dbReference>
<dbReference type="GO" id="GO:0006355">
    <property type="term" value="P:regulation of DNA-templated transcription"/>
    <property type="evidence" value="ECO:0007669"/>
    <property type="project" value="InterPro"/>
</dbReference>
<dbReference type="PANTHER" id="PTHR48111:SF36">
    <property type="entry name" value="TRANSCRIPTIONAL REGULATORY PROTEIN CUTR"/>
    <property type="match status" value="1"/>
</dbReference>
<dbReference type="AlphaFoldDB" id="A0A540W6K9"/>
<dbReference type="PROSITE" id="PS51755">
    <property type="entry name" value="OMPR_PHOB"/>
    <property type="match status" value="1"/>
</dbReference>
<evidence type="ECO:0000259" key="5">
    <source>
        <dbReference type="PROSITE" id="PS51755"/>
    </source>
</evidence>
<dbReference type="Gene3D" id="1.10.10.10">
    <property type="entry name" value="Winged helix-like DNA-binding domain superfamily/Winged helix DNA-binding domain"/>
    <property type="match status" value="1"/>
</dbReference>
<dbReference type="InterPro" id="IPR011006">
    <property type="entry name" value="CheY-like_superfamily"/>
</dbReference>
<dbReference type="GO" id="GO:0000976">
    <property type="term" value="F:transcription cis-regulatory region binding"/>
    <property type="evidence" value="ECO:0007669"/>
    <property type="project" value="TreeGrafter"/>
</dbReference>
<comment type="caution">
    <text evidence="6">The sequence shown here is derived from an EMBL/GenBank/DDBJ whole genome shotgun (WGS) entry which is preliminary data.</text>
</comment>
<dbReference type="GO" id="GO:0005829">
    <property type="term" value="C:cytosol"/>
    <property type="evidence" value="ECO:0007669"/>
    <property type="project" value="TreeGrafter"/>
</dbReference>
<accession>A0A540W6K9</accession>
<dbReference type="CDD" id="cd00383">
    <property type="entry name" value="trans_reg_C"/>
    <property type="match status" value="1"/>
</dbReference>
<dbReference type="SUPFAM" id="SSF52172">
    <property type="entry name" value="CheY-like"/>
    <property type="match status" value="1"/>
</dbReference>
<dbReference type="SMART" id="SM00862">
    <property type="entry name" value="Trans_reg_C"/>
    <property type="match status" value="1"/>
</dbReference>
<dbReference type="InterPro" id="IPR001789">
    <property type="entry name" value="Sig_transdc_resp-reg_receiver"/>
</dbReference>
<keyword evidence="1 3" id="KW-0238">DNA-binding</keyword>
<organism evidence="6 7">
    <name type="scientific">Kitasatospora acidiphila</name>
    <dbReference type="NCBI Taxonomy" id="2567942"/>
    <lineage>
        <taxon>Bacteria</taxon>
        <taxon>Bacillati</taxon>
        <taxon>Actinomycetota</taxon>
        <taxon>Actinomycetes</taxon>
        <taxon>Kitasatosporales</taxon>
        <taxon>Streptomycetaceae</taxon>
        <taxon>Kitasatospora</taxon>
    </lineage>
</organism>
<dbReference type="Pfam" id="PF00486">
    <property type="entry name" value="Trans_reg_C"/>
    <property type="match status" value="1"/>
</dbReference>
<dbReference type="Proteomes" id="UP000319103">
    <property type="component" value="Unassembled WGS sequence"/>
</dbReference>
<dbReference type="InterPro" id="IPR036388">
    <property type="entry name" value="WH-like_DNA-bd_sf"/>
</dbReference>
<dbReference type="PANTHER" id="PTHR48111">
    <property type="entry name" value="REGULATOR OF RPOS"/>
    <property type="match status" value="1"/>
</dbReference>
<dbReference type="Gene3D" id="3.40.50.2300">
    <property type="match status" value="1"/>
</dbReference>
<evidence type="ECO:0000256" key="1">
    <source>
        <dbReference type="ARBA" id="ARBA00023125"/>
    </source>
</evidence>
<reference evidence="6 7" key="1">
    <citation type="submission" date="2019-06" db="EMBL/GenBank/DDBJ databases">
        <title>Description of Kitasatospora acidophila sp. nov. isolated from pine grove soil, and reclassification of Streptomyces novaecaesareae to Kitasatospora novaeceasareae comb. nov.</title>
        <authorList>
            <person name="Kim M.J."/>
        </authorList>
    </citation>
    <scope>NUCLEOTIDE SEQUENCE [LARGE SCALE GENOMIC DNA]</scope>
    <source>
        <strain evidence="6 7">MMS16-CNU292</strain>
    </source>
</reference>
<dbReference type="GO" id="GO:0000156">
    <property type="term" value="F:phosphorelay response regulator activity"/>
    <property type="evidence" value="ECO:0007669"/>
    <property type="project" value="TreeGrafter"/>
</dbReference>
<feature type="domain" description="OmpR/PhoB-type" evidence="5">
    <location>
        <begin position="124"/>
        <end position="219"/>
    </location>
</feature>
<evidence type="ECO:0000313" key="7">
    <source>
        <dbReference type="Proteomes" id="UP000319103"/>
    </source>
</evidence>
<evidence type="ECO:0000256" key="2">
    <source>
        <dbReference type="PROSITE-ProRule" id="PRU00169"/>
    </source>
</evidence>
<keyword evidence="2" id="KW-0597">Phosphoprotein</keyword>
<dbReference type="OrthoDB" id="9802426at2"/>
<dbReference type="PROSITE" id="PS50110">
    <property type="entry name" value="RESPONSE_REGULATORY"/>
    <property type="match status" value="1"/>
</dbReference>
<dbReference type="InterPro" id="IPR001867">
    <property type="entry name" value="OmpR/PhoB-type_DNA-bd"/>
</dbReference>